<proteinExistence type="predicted"/>
<organism evidence="2 3">
    <name type="scientific">Absidia repens</name>
    <dbReference type="NCBI Taxonomy" id="90262"/>
    <lineage>
        <taxon>Eukaryota</taxon>
        <taxon>Fungi</taxon>
        <taxon>Fungi incertae sedis</taxon>
        <taxon>Mucoromycota</taxon>
        <taxon>Mucoromycotina</taxon>
        <taxon>Mucoromycetes</taxon>
        <taxon>Mucorales</taxon>
        <taxon>Cunninghamellaceae</taxon>
        <taxon>Absidia</taxon>
    </lineage>
</organism>
<dbReference type="Proteomes" id="UP000193560">
    <property type="component" value="Unassembled WGS sequence"/>
</dbReference>
<sequence length="80" mass="9144">MSTTIPPELVYQSTRQDSDSRAKKQYAANVLQQYSFQALHALKHNQSPAKTRLDMMRVMTDLPKSVQDSAQYRKTSVAKQ</sequence>
<dbReference type="EMBL" id="MCGE01000042">
    <property type="protein sequence ID" value="ORZ05793.1"/>
    <property type="molecule type" value="Genomic_DNA"/>
</dbReference>
<dbReference type="AlphaFoldDB" id="A0A1X2HZ61"/>
<feature type="region of interest" description="Disordered" evidence="1">
    <location>
        <begin position="1"/>
        <end position="24"/>
    </location>
</feature>
<dbReference type="OrthoDB" id="2381563at2759"/>
<keyword evidence="3" id="KW-1185">Reference proteome</keyword>
<protein>
    <submittedName>
        <fullName evidence="2">Uncharacterized protein</fullName>
    </submittedName>
</protein>
<gene>
    <name evidence="2" type="ORF">BCR42DRAFT_443522</name>
</gene>
<name>A0A1X2HZ61_9FUNG</name>
<evidence type="ECO:0000313" key="3">
    <source>
        <dbReference type="Proteomes" id="UP000193560"/>
    </source>
</evidence>
<accession>A0A1X2HZ61</accession>
<evidence type="ECO:0000313" key="2">
    <source>
        <dbReference type="EMBL" id="ORZ05793.1"/>
    </source>
</evidence>
<feature type="compositionally biased region" description="Polar residues" evidence="1">
    <location>
        <begin position="1"/>
        <end position="15"/>
    </location>
</feature>
<evidence type="ECO:0000256" key="1">
    <source>
        <dbReference type="SAM" id="MobiDB-lite"/>
    </source>
</evidence>
<comment type="caution">
    <text evidence="2">The sequence shown here is derived from an EMBL/GenBank/DDBJ whole genome shotgun (WGS) entry which is preliminary data.</text>
</comment>
<reference evidence="2 3" key="1">
    <citation type="submission" date="2016-07" db="EMBL/GenBank/DDBJ databases">
        <title>Pervasive Adenine N6-methylation of Active Genes in Fungi.</title>
        <authorList>
            <consortium name="DOE Joint Genome Institute"/>
            <person name="Mondo S.J."/>
            <person name="Dannebaum R.O."/>
            <person name="Kuo R.C."/>
            <person name="Labutti K."/>
            <person name="Haridas S."/>
            <person name="Kuo A."/>
            <person name="Salamov A."/>
            <person name="Ahrendt S.R."/>
            <person name="Lipzen A."/>
            <person name="Sullivan W."/>
            <person name="Andreopoulos W.B."/>
            <person name="Clum A."/>
            <person name="Lindquist E."/>
            <person name="Daum C."/>
            <person name="Ramamoorthy G.K."/>
            <person name="Gryganskyi A."/>
            <person name="Culley D."/>
            <person name="Magnuson J.K."/>
            <person name="James T.Y."/>
            <person name="O'Malley M.A."/>
            <person name="Stajich J.E."/>
            <person name="Spatafora J.W."/>
            <person name="Visel A."/>
            <person name="Grigoriev I.V."/>
        </authorList>
    </citation>
    <scope>NUCLEOTIDE SEQUENCE [LARGE SCALE GENOMIC DNA]</scope>
    <source>
        <strain evidence="2 3">NRRL 1336</strain>
    </source>
</reference>